<protein>
    <submittedName>
        <fullName evidence="2">Uncharacterized protein</fullName>
    </submittedName>
</protein>
<sequence>MTAEEQNKGSRKLALRTIPTRPTNRAKPQKEILPLIETGDIYHPVASDSITDIIQYLQHQYAETQDLFEWDTGYDFHINRE</sequence>
<evidence type="ECO:0000313" key="3">
    <source>
        <dbReference type="Proteomes" id="UP001431783"/>
    </source>
</evidence>
<proteinExistence type="predicted"/>
<name>A0AAW1UQ30_9CUCU</name>
<organism evidence="2 3">
    <name type="scientific">Henosepilachna vigintioctopunctata</name>
    <dbReference type="NCBI Taxonomy" id="420089"/>
    <lineage>
        <taxon>Eukaryota</taxon>
        <taxon>Metazoa</taxon>
        <taxon>Ecdysozoa</taxon>
        <taxon>Arthropoda</taxon>
        <taxon>Hexapoda</taxon>
        <taxon>Insecta</taxon>
        <taxon>Pterygota</taxon>
        <taxon>Neoptera</taxon>
        <taxon>Endopterygota</taxon>
        <taxon>Coleoptera</taxon>
        <taxon>Polyphaga</taxon>
        <taxon>Cucujiformia</taxon>
        <taxon>Coccinelloidea</taxon>
        <taxon>Coccinellidae</taxon>
        <taxon>Epilachninae</taxon>
        <taxon>Epilachnini</taxon>
        <taxon>Henosepilachna</taxon>
    </lineage>
</organism>
<dbReference type="EMBL" id="JARQZJ010000094">
    <property type="protein sequence ID" value="KAK9884933.1"/>
    <property type="molecule type" value="Genomic_DNA"/>
</dbReference>
<dbReference type="AlphaFoldDB" id="A0AAW1UQ30"/>
<accession>A0AAW1UQ30</accession>
<reference evidence="2 3" key="1">
    <citation type="submission" date="2023-03" db="EMBL/GenBank/DDBJ databases">
        <title>Genome insight into feeding habits of ladybird beetles.</title>
        <authorList>
            <person name="Li H.-S."/>
            <person name="Huang Y.-H."/>
            <person name="Pang H."/>
        </authorList>
    </citation>
    <scope>NUCLEOTIDE SEQUENCE [LARGE SCALE GENOMIC DNA]</scope>
    <source>
        <strain evidence="2">SYSU_2023b</strain>
        <tissue evidence="2">Whole body</tissue>
    </source>
</reference>
<dbReference type="Proteomes" id="UP001431783">
    <property type="component" value="Unassembled WGS sequence"/>
</dbReference>
<comment type="caution">
    <text evidence="2">The sequence shown here is derived from an EMBL/GenBank/DDBJ whole genome shotgun (WGS) entry which is preliminary data.</text>
</comment>
<evidence type="ECO:0000313" key="2">
    <source>
        <dbReference type="EMBL" id="KAK9884933.1"/>
    </source>
</evidence>
<keyword evidence="3" id="KW-1185">Reference proteome</keyword>
<evidence type="ECO:0000256" key="1">
    <source>
        <dbReference type="SAM" id="MobiDB-lite"/>
    </source>
</evidence>
<gene>
    <name evidence="2" type="ORF">WA026_009170</name>
</gene>
<feature type="region of interest" description="Disordered" evidence="1">
    <location>
        <begin position="1"/>
        <end position="26"/>
    </location>
</feature>